<protein>
    <submittedName>
        <fullName evidence="2">Uncharacterized protein</fullName>
    </submittedName>
</protein>
<feature type="transmembrane region" description="Helical" evidence="1">
    <location>
        <begin position="70"/>
        <end position="92"/>
    </location>
</feature>
<keyword evidence="1" id="KW-0812">Transmembrane</keyword>
<dbReference type="Proteomes" id="UP000318010">
    <property type="component" value="Unassembled WGS sequence"/>
</dbReference>
<proteinExistence type="predicted"/>
<keyword evidence="1" id="KW-0472">Membrane</keyword>
<dbReference type="AlphaFoldDB" id="A0A563UAW2"/>
<dbReference type="OrthoDB" id="894278at2"/>
<gene>
    <name evidence="2" type="ORF">FPZ42_04470</name>
</gene>
<dbReference type="EMBL" id="VOEI01000001">
    <property type="protein sequence ID" value="TWR28480.1"/>
    <property type="molecule type" value="Genomic_DNA"/>
</dbReference>
<name>A0A563UAW2_9SPHI</name>
<accession>A0A563UAW2</accession>
<feature type="transmembrane region" description="Helical" evidence="1">
    <location>
        <begin position="98"/>
        <end position="117"/>
    </location>
</feature>
<evidence type="ECO:0000313" key="3">
    <source>
        <dbReference type="Proteomes" id="UP000318010"/>
    </source>
</evidence>
<sequence>MILQPKFKFIGAGLSLVAVTVSIIFRLINFQLNSQLKETLLSLVIIGLGLLAFSKERFEDERILAIRYKCLAGTVLFSTIFTTIFTVANIIFDDILLSGQQLIITTLLIYILLFNLLKRNDNNENID</sequence>
<dbReference type="RefSeq" id="WP_146269273.1">
    <property type="nucleotide sequence ID" value="NZ_VOEI01000001.1"/>
</dbReference>
<keyword evidence="3" id="KW-1185">Reference proteome</keyword>
<keyword evidence="1" id="KW-1133">Transmembrane helix</keyword>
<evidence type="ECO:0000256" key="1">
    <source>
        <dbReference type="SAM" id="Phobius"/>
    </source>
</evidence>
<evidence type="ECO:0000313" key="2">
    <source>
        <dbReference type="EMBL" id="TWR28480.1"/>
    </source>
</evidence>
<comment type="caution">
    <text evidence="2">The sequence shown here is derived from an EMBL/GenBank/DDBJ whole genome shotgun (WGS) entry which is preliminary data.</text>
</comment>
<feature type="transmembrane region" description="Helical" evidence="1">
    <location>
        <begin position="40"/>
        <end position="58"/>
    </location>
</feature>
<organism evidence="2 3">
    <name type="scientific">Mucilaginibacter achroorhodeus</name>
    <dbReference type="NCBI Taxonomy" id="2599294"/>
    <lineage>
        <taxon>Bacteria</taxon>
        <taxon>Pseudomonadati</taxon>
        <taxon>Bacteroidota</taxon>
        <taxon>Sphingobacteriia</taxon>
        <taxon>Sphingobacteriales</taxon>
        <taxon>Sphingobacteriaceae</taxon>
        <taxon>Mucilaginibacter</taxon>
    </lineage>
</organism>
<reference evidence="2 3" key="1">
    <citation type="submission" date="2019-07" db="EMBL/GenBank/DDBJ databases">
        <authorList>
            <person name="Kim J."/>
        </authorList>
    </citation>
    <scope>NUCLEOTIDE SEQUENCE [LARGE SCALE GENOMIC DNA]</scope>
    <source>
        <strain evidence="2 3">MJ1a</strain>
    </source>
</reference>
<feature type="transmembrane region" description="Helical" evidence="1">
    <location>
        <begin position="7"/>
        <end position="28"/>
    </location>
</feature>